<dbReference type="GO" id="GO:0000155">
    <property type="term" value="F:phosphorelay sensor kinase activity"/>
    <property type="evidence" value="ECO:0007669"/>
    <property type="project" value="InterPro"/>
</dbReference>
<evidence type="ECO:0000256" key="12">
    <source>
        <dbReference type="ARBA" id="ARBA00064003"/>
    </source>
</evidence>
<evidence type="ECO:0000256" key="1">
    <source>
        <dbReference type="ARBA" id="ARBA00000085"/>
    </source>
</evidence>
<dbReference type="InterPro" id="IPR011006">
    <property type="entry name" value="CheY-like_superfamily"/>
</dbReference>
<dbReference type="InterPro" id="IPR003594">
    <property type="entry name" value="HATPase_dom"/>
</dbReference>
<dbReference type="PROSITE" id="PS50110">
    <property type="entry name" value="RESPONSE_REGULATORY"/>
    <property type="match status" value="1"/>
</dbReference>
<dbReference type="FunFam" id="3.30.565.10:FF:000010">
    <property type="entry name" value="Sensor histidine kinase RcsC"/>
    <property type="match status" value="1"/>
</dbReference>
<proteinExistence type="inferred from homology"/>
<dbReference type="Proteomes" id="UP000238916">
    <property type="component" value="Unassembled WGS sequence"/>
</dbReference>
<evidence type="ECO:0000256" key="9">
    <source>
        <dbReference type="ARBA" id="ARBA00022840"/>
    </source>
</evidence>
<feature type="domain" description="Response regulatory" evidence="17">
    <location>
        <begin position="7"/>
        <end position="125"/>
    </location>
</feature>
<keyword evidence="10" id="KW-0902">Two-component regulatory system</keyword>
<comment type="subunit">
    <text evidence="12">At low DSF concentrations, interacts with RpfF.</text>
</comment>
<keyword evidence="9" id="KW-0067">ATP-binding</keyword>
<dbReference type="SMART" id="SM00448">
    <property type="entry name" value="REC"/>
    <property type="match status" value="1"/>
</dbReference>
<dbReference type="SMART" id="SM00387">
    <property type="entry name" value="HATPase_c"/>
    <property type="match status" value="1"/>
</dbReference>
<evidence type="ECO:0000256" key="5">
    <source>
        <dbReference type="ARBA" id="ARBA00022553"/>
    </source>
</evidence>
<evidence type="ECO:0000313" key="19">
    <source>
        <dbReference type="Proteomes" id="UP000238916"/>
    </source>
</evidence>
<evidence type="ECO:0000256" key="3">
    <source>
        <dbReference type="ARBA" id="ARBA00012438"/>
    </source>
</evidence>
<dbReference type="PROSITE" id="PS50109">
    <property type="entry name" value="HIS_KIN"/>
    <property type="match status" value="1"/>
</dbReference>
<dbReference type="SUPFAM" id="SSF47384">
    <property type="entry name" value="Homodimeric domain of signal transducing histidine kinase"/>
    <property type="match status" value="1"/>
</dbReference>
<evidence type="ECO:0000256" key="13">
    <source>
        <dbReference type="ARBA" id="ARBA00068150"/>
    </source>
</evidence>
<gene>
    <name evidence="18" type="ORF">SBF1_2830003</name>
</gene>
<evidence type="ECO:0000256" key="8">
    <source>
        <dbReference type="ARBA" id="ARBA00022777"/>
    </source>
</evidence>
<comment type="similarity">
    <text evidence="2">In the N-terminal section; belongs to the phytochrome family.</text>
</comment>
<keyword evidence="5 15" id="KW-0597">Phosphoprotein</keyword>
<dbReference type="Pfam" id="PF02518">
    <property type="entry name" value="HATPase_c"/>
    <property type="match status" value="1"/>
</dbReference>
<evidence type="ECO:0000256" key="10">
    <source>
        <dbReference type="ARBA" id="ARBA00023012"/>
    </source>
</evidence>
<dbReference type="PANTHER" id="PTHR45339:SF1">
    <property type="entry name" value="HYBRID SIGNAL TRANSDUCTION HISTIDINE KINASE J"/>
    <property type="match status" value="1"/>
</dbReference>
<evidence type="ECO:0000256" key="7">
    <source>
        <dbReference type="ARBA" id="ARBA00022741"/>
    </source>
</evidence>
<evidence type="ECO:0000256" key="14">
    <source>
        <dbReference type="ARBA" id="ARBA00074306"/>
    </source>
</evidence>
<protein>
    <recommendedName>
        <fullName evidence="14">Circadian input-output histidine kinase CikA</fullName>
        <ecNumber evidence="3">2.7.13.3</ecNumber>
    </recommendedName>
    <alternativeName>
        <fullName evidence="13">Sensory/regulatory protein RpfC</fullName>
    </alternativeName>
    <alternativeName>
        <fullName evidence="4">Stage 0 sporulation protein A homolog</fullName>
    </alternativeName>
</protein>
<reference evidence="19" key="1">
    <citation type="submission" date="2018-02" db="EMBL/GenBank/DDBJ databases">
        <authorList>
            <person name="Hausmann B."/>
        </authorList>
    </citation>
    <scope>NUCLEOTIDE SEQUENCE [LARGE SCALE GENOMIC DNA]</scope>
    <source>
        <strain evidence="19">Peat soil MAG SbF1</strain>
    </source>
</reference>
<dbReference type="CDD" id="cd16922">
    <property type="entry name" value="HATPase_EvgS-ArcB-TorS-like"/>
    <property type="match status" value="1"/>
</dbReference>
<organism evidence="18 19">
    <name type="scientific">Candidatus Desulfosporosinus infrequens</name>
    <dbReference type="NCBI Taxonomy" id="2043169"/>
    <lineage>
        <taxon>Bacteria</taxon>
        <taxon>Bacillati</taxon>
        <taxon>Bacillota</taxon>
        <taxon>Clostridia</taxon>
        <taxon>Eubacteriales</taxon>
        <taxon>Desulfitobacteriaceae</taxon>
        <taxon>Desulfosporosinus</taxon>
    </lineage>
</organism>
<evidence type="ECO:0000259" key="17">
    <source>
        <dbReference type="PROSITE" id="PS50110"/>
    </source>
</evidence>
<dbReference type="SUPFAM" id="SSF52172">
    <property type="entry name" value="CheY-like"/>
    <property type="match status" value="1"/>
</dbReference>
<comment type="function">
    <text evidence="11">May play the central regulatory role in sporulation. It may be an element of the effector pathway responsible for the activation of sporulation genes in response to nutritional stress. Spo0A may act in concert with spo0H (a sigma factor) to control the expression of some genes that are critical to the sporulation process.</text>
</comment>
<keyword evidence="7" id="KW-0547">Nucleotide-binding</keyword>
<dbReference type="Pfam" id="PF00512">
    <property type="entry name" value="HisKA"/>
    <property type="match status" value="1"/>
</dbReference>
<dbReference type="Pfam" id="PF00072">
    <property type="entry name" value="Response_reg"/>
    <property type="match status" value="1"/>
</dbReference>
<feature type="modified residue" description="4-aspartylphosphate" evidence="15">
    <location>
        <position position="57"/>
    </location>
</feature>
<dbReference type="InterPro" id="IPR004358">
    <property type="entry name" value="Sig_transdc_His_kin-like_C"/>
</dbReference>
<dbReference type="GO" id="GO:0005524">
    <property type="term" value="F:ATP binding"/>
    <property type="evidence" value="ECO:0007669"/>
    <property type="project" value="UniProtKB-KW"/>
</dbReference>
<dbReference type="InterPro" id="IPR036097">
    <property type="entry name" value="HisK_dim/P_sf"/>
</dbReference>
<dbReference type="PANTHER" id="PTHR45339">
    <property type="entry name" value="HYBRID SIGNAL TRANSDUCTION HISTIDINE KINASE J"/>
    <property type="match status" value="1"/>
</dbReference>
<accession>A0A2U3KUR6</accession>
<dbReference type="Gene3D" id="3.30.565.10">
    <property type="entry name" value="Histidine kinase-like ATPase, C-terminal domain"/>
    <property type="match status" value="1"/>
</dbReference>
<dbReference type="Gene3D" id="1.10.287.130">
    <property type="match status" value="1"/>
</dbReference>
<dbReference type="Gene3D" id="3.40.50.2300">
    <property type="match status" value="1"/>
</dbReference>
<evidence type="ECO:0000256" key="6">
    <source>
        <dbReference type="ARBA" id="ARBA00022679"/>
    </source>
</evidence>
<dbReference type="FunFam" id="1.10.287.130:FF:000002">
    <property type="entry name" value="Two-component osmosensing histidine kinase"/>
    <property type="match status" value="1"/>
</dbReference>
<dbReference type="InterPro" id="IPR003661">
    <property type="entry name" value="HisK_dim/P_dom"/>
</dbReference>
<evidence type="ECO:0000256" key="15">
    <source>
        <dbReference type="PROSITE-ProRule" id="PRU00169"/>
    </source>
</evidence>
<evidence type="ECO:0000259" key="16">
    <source>
        <dbReference type="PROSITE" id="PS50109"/>
    </source>
</evidence>
<keyword evidence="8 18" id="KW-0418">Kinase</keyword>
<sequence length="391" mass="44229">MPYDSYKILIVDDNEGNIVVLNEILGRLEQCEITNTATGNEALRQILRKEFNLIILDIKLPDIDGYDLARVLKSRKRTIDIPIIFCSAIFTADEWIKKGFELGAIDYLVKPIKEEQLLNKIQFYLSLYEKQTRLMRELVHINNELEKQNRAKSEFLANMSHEIRTPMNGVLGMAQLLQLTGLSDEQKDFVEILMSSGKSLLRIINDILDFSKLEAGKVELVALEFSIKELVRKTMIPFVAEAEKKNLQMLYNVREGISDSLIGDSYRLVQILNNLLSNALKFTHVGSIRLEVSLLRRQKNNLILQFVVNDTGIGIPTNKVDLIFEKFTQVDSSITKNFGGTGLGLAISKSLVEIMEGTIRVESQENSGSSFILEIPFGLPPEDCLSKTREG</sequence>
<dbReference type="InterPro" id="IPR005467">
    <property type="entry name" value="His_kinase_dom"/>
</dbReference>
<name>A0A2U3KUR6_9FIRM</name>
<dbReference type="CDD" id="cd00082">
    <property type="entry name" value="HisKA"/>
    <property type="match status" value="1"/>
</dbReference>
<dbReference type="PRINTS" id="PR00344">
    <property type="entry name" value="BCTRLSENSOR"/>
</dbReference>
<evidence type="ECO:0000313" key="18">
    <source>
        <dbReference type="EMBL" id="SPF43391.1"/>
    </source>
</evidence>
<evidence type="ECO:0000256" key="11">
    <source>
        <dbReference type="ARBA" id="ARBA00024867"/>
    </source>
</evidence>
<feature type="domain" description="Histidine kinase" evidence="16">
    <location>
        <begin position="158"/>
        <end position="379"/>
    </location>
</feature>
<evidence type="ECO:0000256" key="2">
    <source>
        <dbReference type="ARBA" id="ARBA00006402"/>
    </source>
</evidence>
<dbReference type="InterPro" id="IPR036890">
    <property type="entry name" value="HATPase_C_sf"/>
</dbReference>
<dbReference type="EC" id="2.7.13.3" evidence="3"/>
<comment type="catalytic activity">
    <reaction evidence="1">
        <text>ATP + protein L-histidine = ADP + protein N-phospho-L-histidine.</text>
        <dbReference type="EC" id="2.7.13.3"/>
    </reaction>
</comment>
<keyword evidence="6" id="KW-0808">Transferase</keyword>
<dbReference type="OrthoDB" id="9813394at2"/>
<evidence type="ECO:0000256" key="4">
    <source>
        <dbReference type="ARBA" id="ARBA00018672"/>
    </source>
</evidence>
<dbReference type="AlphaFoldDB" id="A0A2U3KUR6"/>
<dbReference type="SMART" id="SM00388">
    <property type="entry name" value="HisKA"/>
    <property type="match status" value="1"/>
</dbReference>
<dbReference type="InterPro" id="IPR001789">
    <property type="entry name" value="Sig_transdc_resp-reg_receiver"/>
</dbReference>
<dbReference type="SUPFAM" id="SSF55874">
    <property type="entry name" value="ATPase domain of HSP90 chaperone/DNA topoisomerase II/histidine kinase"/>
    <property type="match status" value="1"/>
</dbReference>
<dbReference type="EMBL" id="OMOF01000205">
    <property type="protein sequence ID" value="SPF43391.1"/>
    <property type="molecule type" value="Genomic_DNA"/>
</dbReference>